<keyword evidence="1" id="KW-0812">Transmembrane</keyword>
<reference evidence="2" key="1">
    <citation type="submission" date="2019-08" db="EMBL/GenBank/DDBJ databases">
        <authorList>
            <person name="Kucharzyk K."/>
            <person name="Murdoch R.W."/>
            <person name="Higgins S."/>
            <person name="Loffler F."/>
        </authorList>
    </citation>
    <scope>NUCLEOTIDE SEQUENCE</scope>
</reference>
<accession>A0A645HUP3</accession>
<feature type="transmembrane region" description="Helical" evidence="1">
    <location>
        <begin position="98"/>
        <end position="121"/>
    </location>
</feature>
<evidence type="ECO:0000313" key="2">
    <source>
        <dbReference type="EMBL" id="MPN42775.1"/>
    </source>
</evidence>
<proteinExistence type="predicted"/>
<comment type="caution">
    <text evidence="2">The sequence shown here is derived from an EMBL/GenBank/DDBJ whole genome shotgun (WGS) entry which is preliminary data.</text>
</comment>
<name>A0A645HUP3_9ZZZZ</name>
<sequence>MNFGLVYITISLANYLIQLITVTPSVMSGSLNGLEKLVSGYPNSVFFALMGSYFFMCISLFFEGLLFKKEIRLFLFIASIGCVSFFIASAIFSVTIFLMLGAICWIGGTVIAMTLISNYYLKKIKQLKV</sequence>
<feature type="transmembrane region" description="Helical" evidence="1">
    <location>
        <begin position="73"/>
        <end position="92"/>
    </location>
</feature>
<keyword evidence="1" id="KW-1133">Transmembrane helix</keyword>
<organism evidence="2">
    <name type="scientific">bioreactor metagenome</name>
    <dbReference type="NCBI Taxonomy" id="1076179"/>
    <lineage>
        <taxon>unclassified sequences</taxon>
        <taxon>metagenomes</taxon>
        <taxon>ecological metagenomes</taxon>
    </lineage>
</organism>
<gene>
    <name evidence="2" type="ORF">SDC9_190333</name>
</gene>
<keyword evidence="1" id="KW-0472">Membrane</keyword>
<protein>
    <submittedName>
        <fullName evidence="2">Uncharacterized protein</fullName>
    </submittedName>
</protein>
<dbReference type="EMBL" id="VSSQ01100748">
    <property type="protein sequence ID" value="MPN42775.1"/>
    <property type="molecule type" value="Genomic_DNA"/>
</dbReference>
<evidence type="ECO:0000256" key="1">
    <source>
        <dbReference type="SAM" id="Phobius"/>
    </source>
</evidence>
<feature type="transmembrane region" description="Helical" evidence="1">
    <location>
        <begin position="5"/>
        <end position="26"/>
    </location>
</feature>
<dbReference type="AlphaFoldDB" id="A0A645HUP3"/>
<feature type="transmembrane region" description="Helical" evidence="1">
    <location>
        <begin position="46"/>
        <end position="66"/>
    </location>
</feature>